<feature type="compositionally biased region" description="Basic and acidic residues" evidence="1">
    <location>
        <begin position="107"/>
        <end position="125"/>
    </location>
</feature>
<evidence type="ECO:0000313" key="3">
    <source>
        <dbReference type="Proteomes" id="UP000014629"/>
    </source>
</evidence>
<feature type="compositionally biased region" description="Basic and acidic residues" evidence="1">
    <location>
        <begin position="164"/>
        <end position="182"/>
    </location>
</feature>
<dbReference type="EMBL" id="AOPZ01000230">
    <property type="protein sequence ID" value="EPH42419.1"/>
    <property type="molecule type" value="Genomic_DNA"/>
</dbReference>
<reference evidence="2 3" key="1">
    <citation type="submission" date="2013-02" db="EMBL/GenBank/DDBJ databases">
        <title>Draft Genome Sequence of Streptomyces aurantiacus, Which Produces Setomimycin.</title>
        <authorList>
            <person name="Gruening B.A."/>
            <person name="Praeg A."/>
            <person name="Erxleben A."/>
            <person name="Guenther S."/>
            <person name="Mueller M."/>
        </authorList>
    </citation>
    <scope>NUCLEOTIDE SEQUENCE [LARGE SCALE GENOMIC DNA]</scope>
    <source>
        <strain evidence="2 3">JA 4570</strain>
    </source>
</reference>
<feature type="region of interest" description="Disordered" evidence="1">
    <location>
        <begin position="242"/>
        <end position="263"/>
    </location>
</feature>
<dbReference type="Proteomes" id="UP000014629">
    <property type="component" value="Unassembled WGS sequence"/>
</dbReference>
<protein>
    <submittedName>
        <fullName evidence="2">Uncharacterized protein</fullName>
    </submittedName>
</protein>
<sequence length="295" mass="29689">MRFVRAAAGRRALQVLVLLAGLVVIGLVCGEKARAAEATTAEVSGTVGGAEVVEPVAESGARPAVERVVRPARAVADGAARAVDGVRSGALPDVRRAALPEPGRVLPEPDRVLPERGRVLPEPDRVLPAPQGPPPGPSLPGAGDEGGAGATAPAPPAVEDGEDHEGPRVDRVDKADRADKSGKAYGPGLDASYLQGSWSSADCDVFGERARGEARGGAAFGEHGTGGRGQVPLPGRPGGCVSGQSAGDGSSQRHADPCAAGPGGRDEIRLVAGACASAGADPVRERHRDILEFPG</sequence>
<dbReference type="AlphaFoldDB" id="S3ZIA6"/>
<accession>S3ZIA6</accession>
<feature type="region of interest" description="Disordered" evidence="1">
    <location>
        <begin position="101"/>
        <end position="193"/>
    </location>
</feature>
<comment type="caution">
    <text evidence="2">The sequence shown here is derived from an EMBL/GenBank/DDBJ whole genome shotgun (WGS) entry which is preliminary data.</text>
</comment>
<evidence type="ECO:0000313" key="2">
    <source>
        <dbReference type="EMBL" id="EPH42419.1"/>
    </source>
</evidence>
<proteinExistence type="predicted"/>
<gene>
    <name evidence="2" type="ORF">STRAU_4532</name>
</gene>
<evidence type="ECO:0000256" key="1">
    <source>
        <dbReference type="SAM" id="MobiDB-lite"/>
    </source>
</evidence>
<name>S3ZIA6_9ACTN</name>
<organism evidence="2 3">
    <name type="scientific">Streptomyces aurantiacus JA 4570</name>
    <dbReference type="NCBI Taxonomy" id="1286094"/>
    <lineage>
        <taxon>Bacteria</taxon>
        <taxon>Bacillati</taxon>
        <taxon>Actinomycetota</taxon>
        <taxon>Actinomycetes</taxon>
        <taxon>Kitasatosporales</taxon>
        <taxon>Streptomycetaceae</taxon>
        <taxon>Streptomyces</taxon>
        <taxon>Streptomyces aurantiacus group</taxon>
    </lineage>
</organism>
<dbReference type="PATRIC" id="fig|1286094.4.peg.4479"/>
<keyword evidence="3" id="KW-1185">Reference proteome</keyword>